<name>A0ABV0MG66_9TELE</name>
<comment type="caution">
    <text evidence="1">The sequence shown here is derived from an EMBL/GenBank/DDBJ whole genome shotgun (WGS) entry which is preliminary data.</text>
</comment>
<accession>A0ABV0MG66</accession>
<proteinExistence type="predicted"/>
<dbReference type="EMBL" id="JAHRIO010000371">
    <property type="protein sequence ID" value="MEQ2157976.1"/>
    <property type="molecule type" value="Genomic_DNA"/>
</dbReference>
<protein>
    <submittedName>
        <fullName evidence="1">Uncharacterized protein</fullName>
    </submittedName>
</protein>
<organism evidence="1 2">
    <name type="scientific">Goodea atripinnis</name>
    <dbReference type="NCBI Taxonomy" id="208336"/>
    <lineage>
        <taxon>Eukaryota</taxon>
        <taxon>Metazoa</taxon>
        <taxon>Chordata</taxon>
        <taxon>Craniata</taxon>
        <taxon>Vertebrata</taxon>
        <taxon>Euteleostomi</taxon>
        <taxon>Actinopterygii</taxon>
        <taxon>Neopterygii</taxon>
        <taxon>Teleostei</taxon>
        <taxon>Neoteleostei</taxon>
        <taxon>Acanthomorphata</taxon>
        <taxon>Ovalentaria</taxon>
        <taxon>Atherinomorphae</taxon>
        <taxon>Cyprinodontiformes</taxon>
        <taxon>Goodeidae</taxon>
        <taxon>Goodea</taxon>
    </lineage>
</organism>
<gene>
    <name evidence="1" type="ORF">GOODEAATRI_007384</name>
</gene>
<evidence type="ECO:0000313" key="1">
    <source>
        <dbReference type="EMBL" id="MEQ2157976.1"/>
    </source>
</evidence>
<evidence type="ECO:0000313" key="2">
    <source>
        <dbReference type="Proteomes" id="UP001476798"/>
    </source>
</evidence>
<sequence length="154" mass="17258">MTMEEGCFVSGEQLIGLIWPDVLEIYSTEEPKDSLQVSGRDLDIRRYFTEFMMPCCLTRVPRILKEKNGPQLLKSFNFTLTVGWRCRAAYSVIVLSSDPPENCCRNSQSSSHLTKVHSASKSPSSVSKTPHNYVCDSRTEKAFSGLLPNKFAGV</sequence>
<reference evidence="1 2" key="1">
    <citation type="submission" date="2021-06" db="EMBL/GenBank/DDBJ databases">
        <authorList>
            <person name="Palmer J.M."/>
        </authorList>
    </citation>
    <scope>NUCLEOTIDE SEQUENCE [LARGE SCALE GENOMIC DNA]</scope>
    <source>
        <strain evidence="1 2">GA_2019</strain>
        <tissue evidence="1">Muscle</tissue>
    </source>
</reference>
<keyword evidence="2" id="KW-1185">Reference proteome</keyword>
<dbReference type="Proteomes" id="UP001476798">
    <property type="component" value="Unassembled WGS sequence"/>
</dbReference>